<dbReference type="Proteomes" id="UP000809349">
    <property type="component" value="Unassembled WGS sequence"/>
</dbReference>
<dbReference type="InterPro" id="IPR006500">
    <property type="entry name" value="Helicase_put_C_phage/plasmid"/>
</dbReference>
<comment type="caution">
    <text evidence="5">The sequence shown here is derived from an EMBL/GenBank/DDBJ whole genome shotgun (WGS) entry which is preliminary data.</text>
</comment>
<dbReference type="InterPro" id="IPR051620">
    <property type="entry name" value="ORF904-like_C"/>
</dbReference>
<dbReference type="EMBL" id="JAFBIL020000006">
    <property type="protein sequence ID" value="MBZ2208588.1"/>
    <property type="molecule type" value="Genomic_DNA"/>
</dbReference>
<evidence type="ECO:0000313" key="5">
    <source>
        <dbReference type="EMBL" id="MBZ2208588.1"/>
    </source>
</evidence>
<accession>A0ABS7SRL2</accession>
<evidence type="ECO:0000256" key="2">
    <source>
        <dbReference type="ARBA" id="ARBA00022801"/>
    </source>
</evidence>
<keyword evidence="1" id="KW-0547">Nucleotide-binding</keyword>
<dbReference type="Pfam" id="PF08706">
    <property type="entry name" value="D5_N"/>
    <property type="match status" value="1"/>
</dbReference>
<reference evidence="5 6" key="1">
    <citation type="submission" date="2021-01" db="EMBL/GenBank/DDBJ databases">
        <authorList>
            <person name="Ruan W."/>
            <person name="Khan S.A."/>
            <person name="Jeon C.O."/>
        </authorList>
    </citation>
    <scope>NUCLEOTIDE SEQUENCE [LARGE SCALE GENOMIC DNA]</scope>
    <source>
        <strain evidence="5 6">R798</strain>
    </source>
</reference>
<name>A0ABS7SRL2_9BURK</name>
<evidence type="ECO:0000313" key="6">
    <source>
        <dbReference type="Proteomes" id="UP000809349"/>
    </source>
</evidence>
<dbReference type="SMART" id="SM00885">
    <property type="entry name" value="D5_N"/>
    <property type="match status" value="1"/>
</dbReference>
<protein>
    <recommendedName>
        <fullName evidence="4">SF3 helicase domain-containing protein</fullName>
    </recommendedName>
</protein>
<reference evidence="5 6" key="2">
    <citation type="submission" date="2021-08" db="EMBL/GenBank/DDBJ databases">
        <title>Massilia sp. R798.</title>
        <authorList>
            <person name="Baek J.H."/>
            <person name="Jung H.S."/>
            <person name="Kim K.R."/>
            <person name="Jeon C.O."/>
        </authorList>
    </citation>
    <scope>NUCLEOTIDE SEQUENCE [LARGE SCALE GENOMIC DNA]</scope>
    <source>
        <strain evidence="5 6">R798</strain>
    </source>
</reference>
<dbReference type="RefSeq" id="WP_223469074.1">
    <property type="nucleotide sequence ID" value="NZ_JAFBIL020000006.1"/>
</dbReference>
<evidence type="ECO:0000259" key="4">
    <source>
        <dbReference type="PROSITE" id="PS51206"/>
    </source>
</evidence>
<proteinExistence type="predicted"/>
<keyword evidence="3" id="KW-0067">ATP-binding</keyword>
<evidence type="ECO:0000256" key="1">
    <source>
        <dbReference type="ARBA" id="ARBA00022741"/>
    </source>
</evidence>
<keyword evidence="6" id="KW-1185">Reference proteome</keyword>
<gene>
    <name evidence="5" type="ORF">I4X03_015085</name>
</gene>
<dbReference type="PANTHER" id="PTHR35372:SF2">
    <property type="entry name" value="SF3 HELICASE DOMAIN-CONTAINING PROTEIN"/>
    <property type="match status" value="1"/>
</dbReference>
<sequence>MNLEHLRAAVKVSDPLDRTALAPRAGPALKGRIEATPAPANSAVPGRMVPDQKTAVSLEEKQALRKDLMAIISTCTDADVLTSMLIPKLDLATCADDHRPLRAAIKAAVQAKLKKLTGAKPTAADMRDLFPEVAKKLKPKARHVSLTHFGVAERVQADMAGDLRYNIDQQKWLNWDGCRWVNLRNAQVQTIARKTVNKIKTYVATFSDVDMEKLEHADSDAFRRGVVGEMVALERMHVEQLDLDQHAGFLACGNGAINLATGDLVYERDLLVTVRNDTDFDPDAKAPLFMRILGEMFEQREEDINYYELIMGYSIQANPSERAMFFHKGEGTNGKSLMLGAIMKALGDYAVTTNYKLIADGPGSTMNGSADGPSPSQRRLMAKRIAYIDEIPVGGNLRDADVKRFAGGAGTLDARGLGQETVEFLITFVFHIACNTMATVRNGQPATFKRAFPVVYTKQFDAVEDSTLAEKLDVERAGILAWLVCCSLKYQAMRARGEKLRDHMPQSAKDALESIKSEQNPFTAWLEENCERGEGYVMPVRAAWDDYMQHEERVNKDASKVAARSVRKFTQLMKAFNIGRHDEQVMFGKRRAAGFWGWRLRTDVVSDLQVSAAAAKAPVRAHKIT</sequence>
<dbReference type="PANTHER" id="PTHR35372">
    <property type="entry name" value="ATP BINDING PROTEIN-RELATED"/>
    <property type="match status" value="1"/>
</dbReference>
<organism evidence="5 6">
    <name type="scientific">Massilia soli</name>
    <dbReference type="NCBI Taxonomy" id="2792854"/>
    <lineage>
        <taxon>Bacteria</taxon>
        <taxon>Pseudomonadati</taxon>
        <taxon>Pseudomonadota</taxon>
        <taxon>Betaproteobacteria</taxon>
        <taxon>Burkholderiales</taxon>
        <taxon>Oxalobacteraceae</taxon>
        <taxon>Telluria group</taxon>
        <taxon>Massilia</taxon>
    </lineage>
</organism>
<dbReference type="InterPro" id="IPR014818">
    <property type="entry name" value="Phage/plasmid_primase_P4_C"/>
</dbReference>
<evidence type="ECO:0000256" key="3">
    <source>
        <dbReference type="ARBA" id="ARBA00022840"/>
    </source>
</evidence>
<keyword evidence="2" id="KW-0378">Hydrolase</keyword>
<dbReference type="InterPro" id="IPR014015">
    <property type="entry name" value="Helicase_SF3_DNA-vir"/>
</dbReference>
<dbReference type="PROSITE" id="PS51206">
    <property type="entry name" value="SF3_HELICASE_1"/>
    <property type="match status" value="1"/>
</dbReference>
<dbReference type="NCBIfam" id="TIGR01613">
    <property type="entry name" value="primase_Cterm"/>
    <property type="match status" value="1"/>
</dbReference>
<feature type="domain" description="SF3 helicase" evidence="4">
    <location>
        <begin position="302"/>
        <end position="469"/>
    </location>
</feature>